<evidence type="ECO:0000256" key="5">
    <source>
        <dbReference type="ARBA" id="ARBA00022516"/>
    </source>
</evidence>
<keyword evidence="5 11" id="KW-0444">Lipid biosynthesis</keyword>
<reference evidence="13" key="1">
    <citation type="journal article" date="2019" name="Int. J. Syst. Evol. Microbiol.">
        <title>The Global Catalogue of Microorganisms (GCM) 10K type strain sequencing project: providing services to taxonomists for standard genome sequencing and annotation.</title>
        <authorList>
            <consortium name="The Broad Institute Genomics Platform"/>
            <consortium name="The Broad Institute Genome Sequencing Center for Infectious Disease"/>
            <person name="Wu L."/>
            <person name="Ma J."/>
        </authorList>
    </citation>
    <scope>NUCLEOTIDE SEQUENCE [LARGE SCALE GENOMIC DNA]</scope>
    <source>
        <strain evidence="13">KACC 12597</strain>
    </source>
</reference>
<evidence type="ECO:0000256" key="8">
    <source>
        <dbReference type="ARBA" id="ARBA00022679"/>
    </source>
</evidence>
<evidence type="ECO:0000256" key="4">
    <source>
        <dbReference type="ARBA" id="ARBA00020902"/>
    </source>
</evidence>
<name>A0ABW4Y586_9GAMM</name>
<keyword evidence="6 11" id="KW-0441">Lipid A biosynthesis</keyword>
<protein>
    <recommendedName>
        <fullName evidence="4 11">Lipid-A-disaccharide synthase</fullName>
        <ecNumber evidence="3 11">2.4.1.182</ecNumber>
    </recommendedName>
</protein>
<comment type="pathway">
    <text evidence="11">Bacterial outer membrane biogenesis; LPS lipid A biosynthesis.</text>
</comment>
<organism evidence="12 13">
    <name type="scientific">Thiorhodococcus fuscus</name>
    <dbReference type="NCBI Taxonomy" id="527200"/>
    <lineage>
        <taxon>Bacteria</taxon>
        <taxon>Pseudomonadati</taxon>
        <taxon>Pseudomonadota</taxon>
        <taxon>Gammaproteobacteria</taxon>
        <taxon>Chromatiales</taxon>
        <taxon>Chromatiaceae</taxon>
        <taxon>Thiorhodococcus</taxon>
    </lineage>
</organism>
<keyword evidence="13" id="KW-1185">Reference proteome</keyword>
<dbReference type="EC" id="2.4.1.182" evidence="3 11"/>
<comment type="function">
    <text evidence="1 11">Condensation of UDP-2,3-diacylglucosamine and 2,3-diacylglucosamine-1-phosphate to form lipid A disaccharide, a precursor of lipid A, a phosphorylated glycolipid that anchors the lipopolysaccharide to the outer membrane of the cell.</text>
</comment>
<evidence type="ECO:0000256" key="1">
    <source>
        <dbReference type="ARBA" id="ARBA00002056"/>
    </source>
</evidence>
<dbReference type="EMBL" id="JBHUHX010000010">
    <property type="protein sequence ID" value="MFD2111255.1"/>
    <property type="molecule type" value="Genomic_DNA"/>
</dbReference>
<evidence type="ECO:0000313" key="12">
    <source>
        <dbReference type="EMBL" id="MFD2111255.1"/>
    </source>
</evidence>
<keyword evidence="8 11" id="KW-0808">Transferase</keyword>
<keyword evidence="9 11" id="KW-0443">Lipid metabolism</keyword>
<accession>A0ABW4Y586</accession>
<proteinExistence type="inferred from homology"/>
<dbReference type="GO" id="GO:0008915">
    <property type="term" value="F:lipid-A-disaccharide synthase activity"/>
    <property type="evidence" value="ECO:0007669"/>
    <property type="project" value="UniProtKB-EC"/>
</dbReference>
<dbReference type="PANTHER" id="PTHR30372:SF4">
    <property type="entry name" value="LIPID-A-DISACCHARIDE SYNTHASE, MITOCHONDRIAL-RELATED"/>
    <property type="match status" value="1"/>
</dbReference>
<dbReference type="Pfam" id="PF02684">
    <property type="entry name" value="LpxB"/>
    <property type="match status" value="1"/>
</dbReference>
<dbReference type="Proteomes" id="UP001597337">
    <property type="component" value="Unassembled WGS sequence"/>
</dbReference>
<evidence type="ECO:0000256" key="10">
    <source>
        <dbReference type="ARBA" id="ARBA00048975"/>
    </source>
</evidence>
<evidence type="ECO:0000256" key="9">
    <source>
        <dbReference type="ARBA" id="ARBA00023098"/>
    </source>
</evidence>
<comment type="caution">
    <text evidence="12">The sequence shown here is derived from an EMBL/GenBank/DDBJ whole genome shotgun (WGS) entry which is preliminary data.</text>
</comment>
<dbReference type="NCBIfam" id="TIGR00215">
    <property type="entry name" value="lpxB"/>
    <property type="match status" value="1"/>
</dbReference>
<dbReference type="InterPro" id="IPR003835">
    <property type="entry name" value="Glyco_trans_19"/>
</dbReference>
<dbReference type="HAMAP" id="MF_00392">
    <property type="entry name" value="LpxB"/>
    <property type="match status" value="1"/>
</dbReference>
<evidence type="ECO:0000256" key="3">
    <source>
        <dbReference type="ARBA" id="ARBA00012687"/>
    </source>
</evidence>
<evidence type="ECO:0000256" key="11">
    <source>
        <dbReference type="HAMAP-Rule" id="MF_00392"/>
    </source>
</evidence>
<comment type="similarity">
    <text evidence="2 11">Belongs to the LpxB family.</text>
</comment>
<comment type="catalytic activity">
    <reaction evidence="10 11">
        <text>a lipid X + a UDP-2-N,3-O-bis[(3R)-3-hydroxyacyl]-alpha-D-glucosamine = a lipid A disaccharide + UDP + H(+)</text>
        <dbReference type="Rhea" id="RHEA:67828"/>
        <dbReference type="ChEBI" id="CHEBI:15378"/>
        <dbReference type="ChEBI" id="CHEBI:58223"/>
        <dbReference type="ChEBI" id="CHEBI:137748"/>
        <dbReference type="ChEBI" id="CHEBI:176338"/>
        <dbReference type="ChEBI" id="CHEBI:176343"/>
        <dbReference type="EC" id="2.4.1.182"/>
    </reaction>
</comment>
<evidence type="ECO:0000313" key="13">
    <source>
        <dbReference type="Proteomes" id="UP001597337"/>
    </source>
</evidence>
<sequence length="385" mass="42302">MRPLTIGIVANEASGDLLGAAIVREIRRQGAEVRFVGVAGPAMLAEGCETLFDMDRLSVMGLMEVLGHLRELLGLRRTLVRHFIENPPDLFIGVDAPDFNLGLERRLREAGIKTVHLVSPTVWAWRPGRVKTIRRSVDLMLSVFPFEETFLRQHGVPATYVGHPLADEIPLDVDRAAARVALGLPAEGPVVAILPGSRVGEMQRLAEPFIETATRCLAVRPELRFVVPCVSPRLRTLFAAQLERIAPDLPVVLVEGRSREAMAAADCLLTASGTATLEGLLFERPMVVAYRVHPISYHVVKQLGLVKVPYIAMANLLAGRELAPEFIQSRCRPDLLAPAVLSFLDDPGRVEAIRAEYRRIHRDLRRNAASEAAKALLGLVESRSA</sequence>
<evidence type="ECO:0000256" key="7">
    <source>
        <dbReference type="ARBA" id="ARBA00022676"/>
    </source>
</evidence>
<dbReference type="SUPFAM" id="SSF53756">
    <property type="entry name" value="UDP-Glycosyltransferase/glycogen phosphorylase"/>
    <property type="match status" value="1"/>
</dbReference>
<keyword evidence="7 11" id="KW-0328">Glycosyltransferase</keyword>
<evidence type="ECO:0000256" key="6">
    <source>
        <dbReference type="ARBA" id="ARBA00022556"/>
    </source>
</evidence>
<gene>
    <name evidence="11 12" type="primary">lpxB</name>
    <name evidence="12" type="ORF">ACFSJC_05290</name>
</gene>
<dbReference type="PANTHER" id="PTHR30372">
    <property type="entry name" value="LIPID-A-DISACCHARIDE SYNTHASE"/>
    <property type="match status" value="1"/>
</dbReference>
<evidence type="ECO:0000256" key="2">
    <source>
        <dbReference type="ARBA" id="ARBA00007868"/>
    </source>
</evidence>
<dbReference type="RefSeq" id="WP_386024248.1">
    <property type="nucleotide sequence ID" value="NZ_JBHUHX010000010.1"/>
</dbReference>